<keyword evidence="1" id="KW-0732">Signal</keyword>
<organism evidence="2 3">
    <name type="scientific">Methylocystis heyeri</name>
    <dbReference type="NCBI Taxonomy" id="391905"/>
    <lineage>
        <taxon>Bacteria</taxon>
        <taxon>Pseudomonadati</taxon>
        <taxon>Pseudomonadota</taxon>
        <taxon>Alphaproteobacteria</taxon>
        <taxon>Hyphomicrobiales</taxon>
        <taxon>Methylocystaceae</taxon>
        <taxon>Methylocystis</taxon>
    </lineage>
</organism>
<dbReference type="RefSeq" id="WP_154331648.1">
    <property type="nucleotide sequence ID" value="NZ_CP046052.1"/>
</dbReference>
<feature type="chain" id="PRO_5025470212" evidence="1">
    <location>
        <begin position="23"/>
        <end position="140"/>
    </location>
</feature>
<evidence type="ECO:0000313" key="2">
    <source>
        <dbReference type="EMBL" id="QGM46384.1"/>
    </source>
</evidence>
<dbReference type="KEGG" id="mhey:H2LOC_012135"/>
<protein>
    <submittedName>
        <fullName evidence="2">Uncharacterized protein</fullName>
    </submittedName>
</protein>
<evidence type="ECO:0000313" key="3">
    <source>
        <dbReference type="Proteomes" id="UP000309061"/>
    </source>
</evidence>
<dbReference type="AlphaFoldDB" id="A0A6B8KD88"/>
<evidence type="ECO:0000256" key="1">
    <source>
        <dbReference type="SAM" id="SignalP"/>
    </source>
</evidence>
<feature type="signal peptide" evidence="1">
    <location>
        <begin position="1"/>
        <end position="22"/>
    </location>
</feature>
<dbReference type="EMBL" id="CP046052">
    <property type="protein sequence ID" value="QGM46384.1"/>
    <property type="molecule type" value="Genomic_DNA"/>
</dbReference>
<reference evidence="2 3" key="1">
    <citation type="submission" date="2019-11" db="EMBL/GenBank/DDBJ databases">
        <title>The genome sequence of Methylocystis heyeri.</title>
        <authorList>
            <person name="Oshkin I.Y."/>
            <person name="Miroshnikov K."/>
            <person name="Dedysh S.N."/>
        </authorList>
    </citation>
    <scope>NUCLEOTIDE SEQUENCE [LARGE SCALE GENOMIC DNA]</scope>
    <source>
        <strain evidence="2 3">H2</strain>
    </source>
</reference>
<gene>
    <name evidence="2" type="ORF">H2LOC_012135</name>
</gene>
<sequence length="140" mass="15342">MKSFNLTLALSAWVFFSGAAFGAGQDSSRRPAGNEKRPLILKMKRGSDTIRFSCLLSHAKPGCTAKFEARASQVATLRGDRIGRMTLVFPSGDGTDELELGSCALPETGTYTLRLSYGASMMSRDENDPPARYNWTLRVR</sequence>
<accession>A0A6B8KD88</accession>
<keyword evidence="3" id="KW-1185">Reference proteome</keyword>
<name>A0A6B8KD88_9HYPH</name>
<proteinExistence type="predicted"/>
<dbReference type="Proteomes" id="UP000309061">
    <property type="component" value="Chromosome"/>
</dbReference>